<dbReference type="Proteomes" id="UP000242188">
    <property type="component" value="Unassembled WGS sequence"/>
</dbReference>
<dbReference type="OrthoDB" id="10263316at2759"/>
<protein>
    <submittedName>
        <fullName evidence="2">MYCBP-associated protein</fullName>
    </submittedName>
</protein>
<dbReference type="STRING" id="6573.A0A210QY52"/>
<accession>A0A210QY52</accession>
<name>A0A210QY52_MIZYE</name>
<dbReference type="InterPro" id="IPR013783">
    <property type="entry name" value="Ig-like_fold"/>
</dbReference>
<dbReference type="AlphaFoldDB" id="A0A210QY52"/>
<evidence type="ECO:0000313" key="3">
    <source>
        <dbReference type="Proteomes" id="UP000242188"/>
    </source>
</evidence>
<dbReference type="PANTHER" id="PTHR48421">
    <property type="entry name" value="MYCBP-ASSOCIATED PROTEIN"/>
    <property type="match status" value="1"/>
</dbReference>
<organism evidence="2 3">
    <name type="scientific">Mizuhopecten yessoensis</name>
    <name type="common">Japanese scallop</name>
    <name type="synonym">Patinopecten yessoensis</name>
    <dbReference type="NCBI Taxonomy" id="6573"/>
    <lineage>
        <taxon>Eukaryota</taxon>
        <taxon>Metazoa</taxon>
        <taxon>Spiralia</taxon>
        <taxon>Lophotrochozoa</taxon>
        <taxon>Mollusca</taxon>
        <taxon>Bivalvia</taxon>
        <taxon>Autobranchia</taxon>
        <taxon>Pteriomorphia</taxon>
        <taxon>Pectinida</taxon>
        <taxon>Pectinoidea</taxon>
        <taxon>Pectinidae</taxon>
        <taxon>Mizuhopecten</taxon>
    </lineage>
</organism>
<proteinExistence type="predicted"/>
<reference evidence="2 3" key="1">
    <citation type="journal article" date="2017" name="Nat. Ecol. Evol.">
        <title>Scallop genome provides insights into evolution of bilaterian karyotype and development.</title>
        <authorList>
            <person name="Wang S."/>
            <person name="Zhang J."/>
            <person name="Jiao W."/>
            <person name="Li J."/>
            <person name="Xun X."/>
            <person name="Sun Y."/>
            <person name="Guo X."/>
            <person name="Huan P."/>
            <person name="Dong B."/>
            <person name="Zhang L."/>
            <person name="Hu X."/>
            <person name="Sun X."/>
            <person name="Wang J."/>
            <person name="Zhao C."/>
            <person name="Wang Y."/>
            <person name="Wang D."/>
            <person name="Huang X."/>
            <person name="Wang R."/>
            <person name="Lv J."/>
            <person name="Li Y."/>
            <person name="Zhang Z."/>
            <person name="Liu B."/>
            <person name="Lu W."/>
            <person name="Hui Y."/>
            <person name="Liang J."/>
            <person name="Zhou Z."/>
            <person name="Hou R."/>
            <person name="Li X."/>
            <person name="Liu Y."/>
            <person name="Li H."/>
            <person name="Ning X."/>
            <person name="Lin Y."/>
            <person name="Zhao L."/>
            <person name="Xing Q."/>
            <person name="Dou J."/>
            <person name="Li Y."/>
            <person name="Mao J."/>
            <person name="Guo H."/>
            <person name="Dou H."/>
            <person name="Li T."/>
            <person name="Mu C."/>
            <person name="Jiang W."/>
            <person name="Fu Q."/>
            <person name="Fu X."/>
            <person name="Miao Y."/>
            <person name="Liu J."/>
            <person name="Yu Q."/>
            <person name="Li R."/>
            <person name="Liao H."/>
            <person name="Li X."/>
            <person name="Kong Y."/>
            <person name="Jiang Z."/>
            <person name="Chourrout D."/>
            <person name="Li R."/>
            <person name="Bao Z."/>
        </authorList>
    </citation>
    <scope>NUCLEOTIDE SEQUENCE [LARGE SCALE GENOMIC DNA]</scope>
    <source>
        <strain evidence="2 3">PY_sf001</strain>
    </source>
</reference>
<dbReference type="InterPro" id="IPR032707">
    <property type="entry name" value="MYCBPAP"/>
</dbReference>
<sequence length="905" mass="102543">MAGIGKAATLLKKAATSQQAPGSAGGSSRDGDKRGENKGKMSANSIILDKLKGKTKPGGTPEKSGTPSAEEEAQSPYRNVIWNEDIEKLQIKEEDLKQVHEQKQRSPGAGQKVNKVTVRKLKPASEWNKPKPKVVTVARPAPPDAPLKPTDVSGFAGPRYDEYGNVIPHSILGNYDDFHKEAVDRGDLLDLPAPRDPGFQTSTPTVKYERKKRVSPTHANESKALDNWQQKMRERKKQQGYISNLLRKNPEDLAMNAADNYRKIQEERYIIDRTIPALDYGKGYRVGSEFWKQQERFGDDISGIHMTLTQSERGYPQPIEHVGIPQGVRNEKGWYWSPNHTAPVHYPWHKAQYLAERKSQLQPIIDELDPHRPEFDSLEVVGTNQPQIKPEREVTELEFTDILEKFPEEDEENLDPLRDHPDVHPEPIFGPSINFAGQPARWTGDGYSFQEQVGIEARVTFEAYAKDRVTSYLYIVNDGTTAVYYDWKKVPKDNPFDLVHQNVQRFYFNNSSGVILPGETMKFPFVFKSPSAGVFHEQWRFETRPTLCGGAALIVTLRGIALQEDKFLKEREELERDLQQKQAEQMVRHLMFDIISGIKTPDRPSSPVDNYITEEEIFARNNPKLHYNFALVQQLKQIYLEMVPEEEREGRIWDLSVEDLKEDLLDMDEDDERKENFLHQLNSNVSKMAYTPHIPIKKNLYKVGYQLLLEAVDKMVGQSMLIRQVMGLPERELTILPEDLSDSRSKSKAENKVKAPPEKGGKAPAKKDEKGAKGKEAAKAEPKGKTPQPPQKKTPSRGPSATPGPGSMMAESRERTMTTPTSTPHSPIPDADPVLYRKYKEKLYTQTTLIMADTLQKMEDVFEEVLCSEDKPPLALHFNAVPQAKADYGLTLFSTQDKMCCVGYI</sequence>
<feature type="region of interest" description="Disordered" evidence="1">
    <location>
        <begin position="736"/>
        <end position="832"/>
    </location>
</feature>
<feature type="compositionally biased region" description="Basic and acidic residues" evidence="1">
    <location>
        <begin position="741"/>
        <end position="784"/>
    </location>
</feature>
<dbReference type="Pfam" id="PF14646">
    <property type="entry name" value="MYCBPAP"/>
    <property type="match status" value="1"/>
</dbReference>
<dbReference type="Gene3D" id="2.60.40.10">
    <property type="entry name" value="Immunoglobulins"/>
    <property type="match status" value="1"/>
</dbReference>
<feature type="compositionally biased region" description="Low complexity" evidence="1">
    <location>
        <begin position="57"/>
        <end position="68"/>
    </location>
</feature>
<feature type="compositionally biased region" description="Basic and acidic residues" evidence="1">
    <location>
        <begin position="93"/>
        <end position="104"/>
    </location>
</feature>
<feature type="compositionally biased region" description="Basic and acidic residues" evidence="1">
    <location>
        <begin position="29"/>
        <end position="39"/>
    </location>
</feature>
<evidence type="ECO:0000313" key="2">
    <source>
        <dbReference type="EMBL" id="OWF53673.1"/>
    </source>
</evidence>
<comment type="caution">
    <text evidence="2">The sequence shown here is derived from an EMBL/GenBank/DDBJ whole genome shotgun (WGS) entry which is preliminary data.</text>
</comment>
<feature type="region of interest" description="Disordered" evidence="1">
    <location>
        <begin position="1"/>
        <end position="81"/>
    </location>
</feature>
<keyword evidence="3" id="KW-1185">Reference proteome</keyword>
<evidence type="ECO:0000256" key="1">
    <source>
        <dbReference type="SAM" id="MobiDB-lite"/>
    </source>
</evidence>
<dbReference type="EMBL" id="NEDP02001257">
    <property type="protein sequence ID" value="OWF53673.1"/>
    <property type="molecule type" value="Genomic_DNA"/>
</dbReference>
<feature type="compositionally biased region" description="Low complexity" evidence="1">
    <location>
        <begin position="1"/>
        <end position="22"/>
    </location>
</feature>
<feature type="region of interest" description="Disordered" evidence="1">
    <location>
        <begin position="93"/>
        <end position="149"/>
    </location>
</feature>
<dbReference type="PANTHER" id="PTHR48421:SF1">
    <property type="entry name" value="MYCBP-ASSOCIATED PROTEIN"/>
    <property type="match status" value="1"/>
</dbReference>
<gene>
    <name evidence="2" type="ORF">KP79_PYT00420</name>
</gene>